<dbReference type="SUPFAM" id="SSF47413">
    <property type="entry name" value="lambda repressor-like DNA-binding domains"/>
    <property type="match status" value="1"/>
</dbReference>
<dbReference type="Pfam" id="PF01381">
    <property type="entry name" value="HTH_3"/>
    <property type="match status" value="1"/>
</dbReference>
<dbReference type="STRING" id="388408.LAX5112_04889"/>
<dbReference type="OrthoDB" id="9814751at2"/>
<dbReference type="InterPro" id="IPR050807">
    <property type="entry name" value="TransReg_Diox_bact_type"/>
</dbReference>
<dbReference type="Gene3D" id="1.10.260.40">
    <property type="entry name" value="lambda repressor-like DNA-binding domains"/>
    <property type="match status" value="1"/>
</dbReference>
<sequence>MKTRLKELRKAKGLTLSALAERTGTSNQHISHLENGRRRLTTEWLEKLARELQCHPFDVLEPDVPYLSAQEDFLLRVFRELTPAQKAAIAGAVTELKPESVPDAL</sequence>
<dbReference type="PROSITE" id="PS50943">
    <property type="entry name" value="HTH_CROC1"/>
    <property type="match status" value="1"/>
</dbReference>
<dbReference type="GO" id="GO:0005829">
    <property type="term" value="C:cytosol"/>
    <property type="evidence" value="ECO:0007669"/>
    <property type="project" value="TreeGrafter"/>
</dbReference>
<dbReference type="EMBL" id="CXWD01000034">
    <property type="protein sequence ID" value="CTQ77379.1"/>
    <property type="molecule type" value="Genomic_DNA"/>
</dbReference>
<dbReference type="CDD" id="cd00093">
    <property type="entry name" value="HTH_XRE"/>
    <property type="match status" value="1"/>
</dbReference>
<evidence type="ECO:0000313" key="4">
    <source>
        <dbReference type="Proteomes" id="UP000053235"/>
    </source>
</evidence>
<dbReference type="PANTHER" id="PTHR46797:SF1">
    <property type="entry name" value="METHYLPHOSPHONATE SYNTHASE"/>
    <property type="match status" value="1"/>
</dbReference>
<dbReference type="InterPro" id="IPR010982">
    <property type="entry name" value="Lambda_DNA-bd_dom_sf"/>
</dbReference>
<evidence type="ECO:0000313" key="3">
    <source>
        <dbReference type="EMBL" id="CTQ77379.1"/>
    </source>
</evidence>
<keyword evidence="4" id="KW-1185">Reference proteome</keyword>
<dbReference type="AlphaFoldDB" id="A0A0M7AR55"/>
<dbReference type="GO" id="GO:0003700">
    <property type="term" value="F:DNA-binding transcription factor activity"/>
    <property type="evidence" value="ECO:0007669"/>
    <property type="project" value="TreeGrafter"/>
</dbReference>
<feature type="domain" description="HTH cro/C1-type" evidence="2">
    <location>
        <begin position="5"/>
        <end position="60"/>
    </location>
</feature>
<dbReference type="Proteomes" id="UP000053235">
    <property type="component" value="Unassembled WGS sequence"/>
</dbReference>
<name>A0A0M7AR55_9HYPH</name>
<protein>
    <submittedName>
        <fullName evidence="3">Anaerobic benzoate catabolism transcriptional regulator</fullName>
    </submittedName>
</protein>
<dbReference type="PANTHER" id="PTHR46797">
    <property type="entry name" value="HTH-TYPE TRANSCRIPTIONAL REGULATOR"/>
    <property type="match status" value="1"/>
</dbReference>
<dbReference type="InterPro" id="IPR001387">
    <property type="entry name" value="Cro/C1-type_HTH"/>
</dbReference>
<dbReference type="SMART" id="SM00530">
    <property type="entry name" value="HTH_XRE"/>
    <property type="match status" value="1"/>
</dbReference>
<evidence type="ECO:0000259" key="2">
    <source>
        <dbReference type="PROSITE" id="PS50943"/>
    </source>
</evidence>
<dbReference type="RefSeq" id="WP_055674034.1">
    <property type="nucleotide sequence ID" value="NZ_CXWD01000034.1"/>
</dbReference>
<dbReference type="GO" id="GO:0003677">
    <property type="term" value="F:DNA binding"/>
    <property type="evidence" value="ECO:0007669"/>
    <property type="project" value="UniProtKB-KW"/>
</dbReference>
<accession>A0A0M7AR55</accession>
<organism evidence="3 4">
    <name type="scientific">Roseibium alexandrii</name>
    <dbReference type="NCBI Taxonomy" id="388408"/>
    <lineage>
        <taxon>Bacteria</taxon>
        <taxon>Pseudomonadati</taxon>
        <taxon>Pseudomonadota</taxon>
        <taxon>Alphaproteobacteria</taxon>
        <taxon>Hyphomicrobiales</taxon>
        <taxon>Stappiaceae</taxon>
        <taxon>Roseibium</taxon>
    </lineage>
</organism>
<gene>
    <name evidence="3" type="ORF">LAX5112_04889</name>
</gene>
<reference evidence="4" key="1">
    <citation type="submission" date="2015-07" db="EMBL/GenBank/DDBJ databases">
        <authorList>
            <person name="Rodrigo-Torres Lidia"/>
            <person name="Arahal R.David."/>
        </authorList>
    </citation>
    <scope>NUCLEOTIDE SEQUENCE [LARGE SCALE GENOMIC DNA]</scope>
    <source>
        <strain evidence="4">CECT 5112</strain>
    </source>
</reference>
<keyword evidence="1" id="KW-0238">DNA-binding</keyword>
<proteinExistence type="predicted"/>
<evidence type="ECO:0000256" key="1">
    <source>
        <dbReference type="ARBA" id="ARBA00023125"/>
    </source>
</evidence>